<evidence type="ECO:0000256" key="1">
    <source>
        <dbReference type="SAM" id="MobiDB-lite"/>
    </source>
</evidence>
<organism evidence="2">
    <name type="scientific">Arundo donax</name>
    <name type="common">Giant reed</name>
    <name type="synonym">Donax arundinaceus</name>
    <dbReference type="NCBI Taxonomy" id="35708"/>
    <lineage>
        <taxon>Eukaryota</taxon>
        <taxon>Viridiplantae</taxon>
        <taxon>Streptophyta</taxon>
        <taxon>Embryophyta</taxon>
        <taxon>Tracheophyta</taxon>
        <taxon>Spermatophyta</taxon>
        <taxon>Magnoliopsida</taxon>
        <taxon>Liliopsida</taxon>
        <taxon>Poales</taxon>
        <taxon>Poaceae</taxon>
        <taxon>PACMAD clade</taxon>
        <taxon>Arundinoideae</taxon>
        <taxon>Arundineae</taxon>
        <taxon>Arundo</taxon>
    </lineage>
</organism>
<reference evidence="2" key="1">
    <citation type="submission" date="2014-09" db="EMBL/GenBank/DDBJ databases">
        <authorList>
            <person name="Magalhaes I.L.F."/>
            <person name="Oliveira U."/>
            <person name="Santos F.R."/>
            <person name="Vidigal T.H.D.A."/>
            <person name="Brescovit A.D."/>
            <person name="Santos A.J."/>
        </authorList>
    </citation>
    <scope>NUCLEOTIDE SEQUENCE</scope>
    <source>
        <tissue evidence="2">Shoot tissue taken approximately 20 cm above the soil surface</tissue>
    </source>
</reference>
<feature type="region of interest" description="Disordered" evidence="1">
    <location>
        <begin position="25"/>
        <end position="62"/>
    </location>
</feature>
<reference evidence="2" key="2">
    <citation type="journal article" date="2015" name="Data Brief">
        <title>Shoot transcriptome of the giant reed, Arundo donax.</title>
        <authorList>
            <person name="Barrero R.A."/>
            <person name="Guerrero F.D."/>
            <person name="Moolhuijzen P."/>
            <person name="Goolsby J.A."/>
            <person name="Tidwell J."/>
            <person name="Bellgard S.E."/>
            <person name="Bellgard M.I."/>
        </authorList>
    </citation>
    <scope>NUCLEOTIDE SEQUENCE</scope>
    <source>
        <tissue evidence="2">Shoot tissue taken approximately 20 cm above the soil surface</tissue>
    </source>
</reference>
<dbReference type="EMBL" id="GBRH01218708">
    <property type="protein sequence ID" value="JAD79187.1"/>
    <property type="molecule type" value="Transcribed_RNA"/>
</dbReference>
<proteinExistence type="predicted"/>
<protein>
    <submittedName>
        <fullName evidence="2">Uncharacterized protein</fullName>
    </submittedName>
</protein>
<accession>A0A0A9D623</accession>
<dbReference type="AlphaFoldDB" id="A0A0A9D623"/>
<feature type="compositionally biased region" description="Basic and acidic residues" evidence="1">
    <location>
        <begin position="28"/>
        <end position="44"/>
    </location>
</feature>
<sequence length="109" mass="12352">MQTTNTRYCFRGRALYKVGWADMEEEGVGERQGRKKVAGYERRQPLSRGQQQRRRLDAGATTNVERAHPRLSPAAAHFGHRETHGPSFPVEEQSFTSLDHAVVQECAGR</sequence>
<name>A0A0A9D623_ARUDO</name>
<evidence type="ECO:0000313" key="2">
    <source>
        <dbReference type="EMBL" id="JAD79187.1"/>
    </source>
</evidence>